<evidence type="ECO:0000313" key="4">
    <source>
        <dbReference type="Proteomes" id="UP001295794"/>
    </source>
</evidence>
<sequence>MADSNVQPQPRPQGTNNGTKKEPASWTDDDVEFMVDYLIEHASEGSEGLFSSNFWRAFAVELNKRITEGGDKTGPGCSQKYSDLRALWFLVDKIKKTSGYSWNDETGVTVVPAMVSTWDDWVKIKTKAKRFRRKGWPYHEKMSALMPSKAKGTYAFHAGNGSTSQSTVRTQETSQATTKTQDEPESQNATEDSQAHMPPAHDREPSPAWDEDKMDRSFSGTNNAEDGTTSVNDSPVPKSALSRKRVPAQATPAASRKRLRPSSSAQAAERLNNLVSAAADMNGLMRTYMQGITPTGPLSPERRRNTNWHVQGITWLDGPQKLSLISIFRDVRLVDEYFDLEDEGLRIEWIMAELGKLNIFVIDPCLFDTVQ</sequence>
<proteinExistence type="predicted"/>
<feature type="domain" description="Myb/SANT-like" evidence="2">
    <location>
        <begin position="25"/>
        <end position="119"/>
    </location>
</feature>
<feature type="region of interest" description="Disordered" evidence="1">
    <location>
        <begin position="155"/>
        <end position="266"/>
    </location>
</feature>
<evidence type="ECO:0000259" key="2">
    <source>
        <dbReference type="Pfam" id="PF12776"/>
    </source>
</evidence>
<evidence type="ECO:0000256" key="1">
    <source>
        <dbReference type="SAM" id="MobiDB-lite"/>
    </source>
</evidence>
<dbReference type="Pfam" id="PF12776">
    <property type="entry name" value="Myb_DNA-bind_3"/>
    <property type="match status" value="1"/>
</dbReference>
<dbReference type="PANTHER" id="PTHR46929">
    <property type="entry name" value="EXPRESSED PROTEIN"/>
    <property type="match status" value="1"/>
</dbReference>
<keyword evidence="4" id="KW-1185">Reference proteome</keyword>
<comment type="caution">
    <text evidence="3">The sequence shown here is derived from an EMBL/GenBank/DDBJ whole genome shotgun (WGS) entry which is preliminary data.</text>
</comment>
<gene>
    <name evidence="3" type="ORF">MYCIT1_LOCUS5667</name>
</gene>
<dbReference type="InterPro" id="IPR024752">
    <property type="entry name" value="Myb/SANT-like_dom"/>
</dbReference>
<dbReference type="EMBL" id="CAVNYO010000079">
    <property type="protein sequence ID" value="CAK5265013.1"/>
    <property type="molecule type" value="Genomic_DNA"/>
</dbReference>
<dbReference type="PANTHER" id="PTHR46929:SF3">
    <property type="entry name" value="MYB_SANT-LIKE DOMAIN-CONTAINING PROTEIN"/>
    <property type="match status" value="1"/>
</dbReference>
<feature type="compositionally biased region" description="Basic and acidic residues" evidence="1">
    <location>
        <begin position="199"/>
        <end position="216"/>
    </location>
</feature>
<feature type="region of interest" description="Disordered" evidence="1">
    <location>
        <begin position="1"/>
        <end position="27"/>
    </location>
</feature>
<accession>A0AAD2JW07</accession>
<protein>
    <recommendedName>
        <fullName evidence="2">Myb/SANT-like domain-containing protein</fullName>
    </recommendedName>
</protein>
<dbReference type="AlphaFoldDB" id="A0AAD2JW07"/>
<name>A0AAD2JW07_9AGAR</name>
<dbReference type="Proteomes" id="UP001295794">
    <property type="component" value="Unassembled WGS sequence"/>
</dbReference>
<organism evidence="3 4">
    <name type="scientific">Mycena citricolor</name>
    <dbReference type="NCBI Taxonomy" id="2018698"/>
    <lineage>
        <taxon>Eukaryota</taxon>
        <taxon>Fungi</taxon>
        <taxon>Dikarya</taxon>
        <taxon>Basidiomycota</taxon>
        <taxon>Agaricomycotina</taxon>
        <taxon>Agaricomycetes</taxon>
        <taxon>Agaricomycetidae</taxon>
        <taxon>Agaricales</taxon>
        <taxon>Marasmiineae</taxon>
        <taxon>Mycenaceae</taxon>
        <taxon>Mycena</taxon>
    </lineage>
</organism>
<evidence type="ECO:0000313" key="3">
    <source>
        <dbReference type="EMBL" id="CAK5265013.1"/>
    </source>
</evidence>
<feature type="compositionally biased region" description="Polar residues" evidence="1">
    <location>
        <begin position="1"/>
        <end position="18"/>
    </location>
</feature>
<reference evidence="3" key="1">
    <citation type="submission" date="2023-11" db="EMBL/GenBank/DDBJ databases">
        <authorList>
            <person name="De Vega J J."/>
            <person name="De Vega J J."/>
        </authorList>
    </citation>
    <scope>NUCLEOTIDE SEQUENCE</scope>
</reference>
<feature type="compositionally biased region" description="Polar residues" evidence="1">
    <location>
        <begin position="218"/>
        <end position="233"/>
    </location>
</feature>
<feature type="compositionally biased region" description="Polar residues" evidence="1">
    <location>
        <begin position="160"/>
        <end position="179"/>
    </location>
</feature>